<protein>
    <submittedName>
        <fullName evidence="1">Uncharacterized protein</fullName>
    </submittedName>
</protein>
<name>A0A2H0BL84_9BACT</name>
<gene>
    <name evidence="1" type="ORF">COX02_00930</name>
</gene>
<evidence type="ECO:0000313" key="1">
    <source>
        <dbReference type="EMBL" id="PIP58309.1"/>
    </source>
</evidence>
<sequence length="1153" mass="135223">MQKVRKTLSEVHKNPYGTKVRNAKTGYSLQIERLSYTGKEGMRSFKIPLENKNKEVFDEFVKKIRNDYISQVGLLNLSDWYEHYQEKQEHYSLADFWLDSLRAGVIFAHKETEIKNLISKIRGDKSIVDKFNASIKKKHADLYALVDIKALYDFLTSDARRGLKTEEEFFNSKRNTLFPKFRKKDNKAVDLWVKKFIGLDNKDKLNFTKKFIGFDPNPQIKYDHTFFFHQDINFDLERITTPKELISTYKKFLGKNKDLYGSDETTEDQLKMVLGFHNNHGAFSKYFNASLEAFRGRDNSLVEQIINNSPYWNSHRKELEKRIIFLQVQSKKIKETELGKPHEYLASFGGKFESWVSNYLRQEEEVKRQLFGYEENKKGQKKFIVGNKQELDKIIRGTDEYEIKAISKETIGLTQKCLKLLEQLKDSVDDYTLSLYRQLIVELRIRLNVEFQETYPELIGKSEKDKEKDAKNKRADKRYPQIFKDIKLIPNFLGETKQMVYKKFIRSADILYEGINFIDQIDKQITQNLLPCFKNDKERIEFTEKQFETLRRKYYLMNSSRFHHVIEGIINNRKLIEMKKRENSELKTFSDSKFVLSKLFLKKGKKYENEVYYTFYINPKARDQRRIKIVLDINGNNSVGILQDLVQKLKPKWDDIIKKNDMGELIDAIEIEKVRLGILIALYCEHKFKIKKELLSLDLFASAYQYLELEDDPEELSGTNLGRFLQSLVCSEIKGAINKISRTEYIERYTVQPMNTEKNYPLLINKEGKATWHIAAKDDLSKKKGGGTVAMNQKIGKNFFGKQDYKTVFMLQDKRFDLLTSKYHLQFLSKTLDTGGGSWWKNKNIDLNLSSYSFIFEQKVKVEWDLTNLDHPIKIKPSENSDDRRLFVSIPFVIKPKQTKRKDLQTRVNYMGIDIGEYGLAWTIINIDLKNKKINKISKQGFIYEPLTHKVRDYVATIKDNQVRGTFGMPDTKLARLRENAITSLRNQVHDIAMRYDAKPVYEFEISNFETGSNKVKVIYDSVKRADIGRGQNNTEADNTEVNLVWGKTSKQFGSQIGAYATSYICSFCGYSPYYEFENSKSGDEEGARDNLYQMKKLSRPSLEDFLQGNPVYKTFRDFDKYKNDQRLQKTGDKDGEWKTHRGNTAIYACQKC</sequence>
<dbReference type="NCBIfam" id="NF033951">
    <property type="entry name" value="Cas12d"/>
    <property type="match status" value="1"/>
</dbReference>
<reference evidence="1 2" key="1">
    <citation type="submission" date="2017-09" db="EMBL/GenBank/DDBJ databases">
        <title>Depth-based differentiation of microbial function through sediment-hosted aquifers and enrichment of novel symbionts in the deep terrestrial subsurface.</title>
        <authorList>
            <person name="Probst A.J."/>
            <person name="Ladd B."/>
            <person name="Jarett J.K."/>
            <person name="Geller-Mcgrath D.E."/>
            <person name="Sieber C.M."/>
            <person name="Emerson J.B."/>
            <person name="Anantharaman K."/>
            <person name="Thomas B.C."/>
            <person name="Malmstrom R."/>
            <person name="Stieglmeier M."/>
            <person name="Klingl A."/>
            <person name="Woyke T."/>
            <person name="Ryan C.M."/>
            <person name="Banfield J.F."/>
        </authorList>
    </citation>
    <scope>NUCLEOTIDE SEQUENCE [LARGE SCALE GENOMIC DNA]</scope>
    <source>
        <strain evidence="1">CG22_combo_CG10-13_8_21_14_all_37_9</strain>
    </source>
</reference>
<evidence type="ECO:0000313" key="2">
    <source>
        <dbReference type="Proteomes" id="UP000229334"/>
    </source>
</evidence>
<proteinExistence type="predicted"/>
<comment type="caution">
    <text evidence="1">The sequence shown here is derived from an EMBL/GenBank/DDBJ whole genome shotgun (WGS) entry which is preliminary data.</text>
</comment>
<dbReference type="Proteomes" id="UP000229334">
    <property type="component" value="Unassembled WGS sequence"/>
</dbReference>
<organism evidence="1 2">
    <name type="scientific">Candidatus Vogelbacteria bacterium CG22_combo_CG10-13_8_21_14_all_37_9</name>
    <dbReference type="NCBI Taxonomy" id="1975046"/>
    <lineage>
        <taxon>Bacteria</taxon>
        <taxon>Candidatus Vogeliibacteriota</taxon>
    </lineage>
</organism>
<dbReference type="AlphaFoldDB" id="A0A2H0BL84"/>
<feature type="non-terminal residue" evidence="1">
    <location>
        <position position="1153"/>
    </location>
</feature>
<dbReference type="EMBL" id="PCSX01000016">
    <property type="protein sequence ID" value="PIP58309.1"/>
    <property type="molecule type" value="Genomic_DNA"/>
</dbReference>
<accession>A0A2H0BL84</accession>